<comment type="caution">
    <text evidence="2">The sequence shown here is derived from an EMBL/GenBank/DDBJ whole genome shotgun (WGS) entry which is preliminary data.</text>
</comment>
<evidence type="ECO:0000259" key="1">
    <source>
        <dbReference type="Pfam" id="PF18734"/>
    </source>
</evidence>
<feature type="domain" description="HEPN AbiU2-like" evidence="1">
    <location>
        <begin position="27"/>
        <end position="170"/>
    </location>
</feature>
<dbReference type="Pfam" id="PF18734">
    <property type="entry name" value="HEPN_AbiU2"/>
    <property type="match status" value="1"/>
</dbReference>
<gene>
    <name evidence="2" type="ORF">OK344_10280</name>
</gene>
<dbReference type="InterPro" id="IPR040704">
    <property type="entry name" value="HEPN_AbiU2"/>
</dbReference>
<organism evidence="2 3">
    <name type="scientific">Kaistella yananensis</name>
    <dbReference type="NCBI Taxonomy" id="2989820"/>
    <lineage>
        <taxon>Bacteria</taxon>
        <taxon>Pseudomonadati</taxon>
        <taxon>Bacteroidota</taxon>
        <taxon>Flavobacteriia</taxon>
        <taxon>Flavobacteriales</taxon>
        <taxon>Weeksellaceae</taxon>
        <taxon>Chryseobacterium group</taxon>
        <taxon>Kaistella</taxon>
    </lineage>
</organism>
<sequence length="212" mass="25416">MSKRNQFKTHLEKIVKIFFLGKESYLVLRELYKVNDCSEYLIDLKFKGSFFTLTKVNYWRIIILQLSKLFIEREEFNIIKILENCKKGGYYKSLNISQEFFNNELSRITAKKKLIDDIKLQRDKIFAHEDSNNEGIVNDITLDETEELFDLCQNIIFHIYTEVFDTHYEFEMGNSAHSNLRYVLNALDEIEKQRKTERTKLVEELIRKSNEK</sequence>
<evidence type="ECO:0000313" key="3">
    <source>
        <dbReference type="Proteomes" id="UP001209107"/>
    </source>
</evidence>
<proteinExistence type="predicted"/>
<protein>
    <recommendedName>
        <fullName evidence="1">HEPN AbiU2-like domain-containing protein</fullName>
    </recommendedName>
</protein>
<dbReference type="EMBL" id="JAPCHZ010000005">
    <property type="protein sequence ID" value="MCW4452595.1"/>
    <property type="molecule type" value="Genomic_DNA"/>
</dbReference>
<keyword evidence="3" id="KW-1185">Reference proteome</keyword>
<dbReference type="Proteomes" id="UP001209107">
    <property type="component" value="Unassembled WGS sequence"/>
</dbReference>
<dbReference type="RefSeq" id="WP_265144706.1">
    <property type="nucleotide sequence ID" value="NZ_JAPCHZ010000005.1"/>
</dbReference>
<accession>A0ABT3JP95</accession>
<reference evidence="2 3" key="1">
    <citation type="submission" date="2022-10" db="EMBL/GenBank/DDBJ databases">
        <title>Kaistella sp. BT-6-1-3.</title>
        <authorList>
            <person name="Ai J."/>
            <person name="Deng Z."/>
        </authorList>
    </citation>
    <scope>NUCLEOTIDE SEQUENCE [LARGE SCALE GENOMIC DNA]</scope>
    <source>
        <strain evidence="2 3">BT6-1-3</strain>
    </source>
</reference>
<name>A0ABT3JP95_9FLAO</name>
<evidence type="ECO:0000313" key="2">
    <source>
        <dbReference type="EMBL" id="MCW4452595.1"/>
    </source>
</evidence>
<dbReference type="SUPFAM" id="SSF116965">
    <property type="entry name" value="Hypothetical protein MPN330"/>
    <property type="match status" value="1"/>
</dbReference>